<dbReference type="EMBL" id="JADPUN010000257">
    <property type="protein sequence ID" value="MBF9133041.1"/>
    <property type="molecule type" value="Genomic_DNA"/>
</dbReference>
<organism evidence="1 2">
    <name type="scientific">Plantactinospora alkalitolerans</name>
    <dbReference type="NCBI Taxonomy" id="2789879"/>
    <lineage>
        <taxon>Bacteria</taxon>
        <taxon>Bacillati</taxon>
        <taxon>Actinomycetota</taxon>
        <taxon>Actinomycetes</taxon>
        <taxon>Micromonosporales</taxon>
        <taxon>Micromonosporaceae</taxon>
        <taxon>Plantactinospora</taxon>
    </lineage>
</organism>
<dbReference type="RefSeq" id="WP_230394979.1">
    <property type="nucleotide sequence ID" value="NZ_JADPUN010000257.1"/>
</dbReference>
<proteinExistence type="predicted"/>
<name>A0ABS0H3J9_9ACTN</name>
<protein>
    <submittedName>
        <fullName evidence="1">Uncharacterized protein</fullName>
    </submittedName>
</protein>
<keyword evidence="2" id="KW-1185">Reference proteome</keyword>
<evidence type="ECO:0000313" key="1">
    <source>
        <dbReference type="EMBL" id="MBF9133041.1"/>
    </source>
</evidence>
<accession>A0ABS0H3J9</accession>
<dbReference type="Proteomes" id="UP000638560">
    <property type="component" value="Unassembled WGS sequence"/>
</dbReference>
<sequence>MPVQDGLYADSGLSDADRQRLIEVYRDANRRVDGFYEGRRSAPTVLACFTTSCYQRVGGGGERGIAVRNQAVMLSPRGLDPVIAAHELSHVEFHVRLGSRRDQIPQWFDEGLAVLVSNDSRYLLPPTAPDRCRNTSPEPLPETLNAWLRAASSDVQIYAKAACRVYRWTDAHGGQRAVLDLIDRLHRGERFAALVHG</sequence>
<comment type="caution">
    <text evidence="1">The sequence shown here is derived from an EMBL/GenBank/DDBJ whole genome shotgun (WGS) entry which is preliminary data.</text>
</comment>
<evidence type="ECO:0000313" key="2">
    <source>
        <dbReference type="Proteomes" id="UP000638560"/>
    </source>
</evidence>
<gene>
    <name evidence="1" type="ORF">I0C86_29370</name>
</gene>
<reference evidence="1 2" key="1">
    <citation type="submission" date="2020-11" db="EMBL/GenBank/DDBJ databases">
        <title>A novel isolate from a Black sea contaminated sediment with potential to produce alkanes: Plantactinospora alkalitolerans sp. nov.</title>
        <authorList>
            <person name="Carro L."/>
            <person name="Veyisoglu A."/>
            <person name="Guven K."/>
            <person name="Schumann P."/>
            <person name="Klenk H.-P."/>
            <person name="Sahin N."/>
        </authorList>
    </citation>
    <scope>NUCLEOTIDE SEQUENCE [LARGE SCALE GENOMIC DNA]</scope>
    <source>
        <strain evidence="1 2">S1510</strain>
    </source>
</reference>